<dbReference type="HOGENOM" id="CLU_1700805_0_0_11"/>
<dbReference type="SUPFAM" id="SSF53850">
    <property type="entry name" value="Periplasmic binding protein-like II"/>
    <property type="match status" value="1"/>
</dbReference>
<accession>D2Q931</accession>
<evidence type="ECO:0000313" key="2">
    <source>
        <dbReference type="Proteomes" id="UP000008693"/>
    </source>
</evidence>
<dbReference type="EMBL" id="CP001750">
    <property type="protein sequence ID" value="ADB09317.1"/>
    <property type="molecule type" value="Genomic_DNA"/>
</dbReference>
<dbReference type="AlphaFoldDB" id="D2Q931"/>
<name>D2Q931_BIFDB</name>
<dbReference type="InterPro" id="IPR050490">
    <property type="entry name" value="Bact_solute-bd_prot1"/>
</dbReference>
<dbReference type="Gene3D" id="3.40.190.10">
    <property type="entry name" value="Periplasmic binding protein-like II"/>
    <property type="match status" value="2"/>
</dbReference>
<protein>
    <submittedName>
        <fullName evidence="1">Solute-binding protein of ABC transporter system for sugars</fullName>
    </submittedName>
</protein>
<dbReference type="InterPro" id="IPR006059">
    <property type="entry name" value="SBP"/>
</dbReference>
<dbReference type="PANTHER" id="PTHR43649:SF14">
    <property type="entry name" value="BLR3389 PROTEIN"/>
    <property type="match status" value="1"/>
</dbReference>
<gene>
    <name evidence="1" type="ordered locus">BDP_0653</name>
</gene>
<dbReference type="Pfam" id="PF01547">
    <property type="entry name" value="SBP_bac_1"/>
    <property type="match status" value="1"/>
</dbReference>
<dbReference type="Proteomes" id="UP000008693">
    <property type="component" value="Chromosome"/>
</dbReference>
<proteinExistence type="predicted"/>
<dbReference type="STRING" id="401473.BDP_0653"/>
<keyword evidence="2" id="KW-1185">Reference proteome</keyword>
<organism evidence="1 2">
    <name type="scientific">Bifidobacterium dentium (strain ATCC 27534 / DSM 20436 / JCM 1195 / Bd1)</name>
    <dbReference type="NCBI Taxonomy" id="401473"/>
    <lineage>
        <taxon>Bacteria</taxon>
        <taxon>Bacillati</taxon>
        <taxon>Actinomycetota</taxon>
        <taxon>Actinomycetes</taxon>
        <taxon>Bifidobacteriales</taxon>
        <taxon>Bifidobacteriaceae</taxon>
        <taxon>Bifidobacterium</taxon>
    </lineage>
</organism>
<reference evidence="1 2" key="1">
    <citation type="journal article" date="2009" name="PLoS Genet.">
        <title>The Bifidobacterium dentium Bd1 genome sequence reflects its genetic adaptation to the human oral cavity.</title>
        <authorList>
            <person name="Ventura M."/>
            <person name="Turroni F."/>
            <person name="Zomer A."/>
            <person name="Foroni E."/>
            <person name="Giubellini V."/>
            <person name="Bottacini F."/>
            <person name="Canchaya C."/>
            <person name="Claesson M.J."/>
            <person name="He F."/>
            <person name="Mantzourani M."/>
            <person name="Mulas L."/>
            <person name="Ferrarini A."/>
            <person name="Gao B."/>
            <person name="Delledonne M."/>
            <person name="Henrissat B."/>
            <person name="Coutinho P."/>
            <person name="Oggioni M."/>
            <person name="Gupta R.S."/>
            <person name="Zhang Z."/>
            <person name="Beighton D."/>
            <person name="Fitzgerald G.F."/>
            <person name="O'Toole P.W."/>
            <person name="van Sinderen D."/>
        </authorList>
    </citation>
    <scope>NUCLEOTIDE SEQUENCE [LARGE SCALE GENOMIC DNA]</scope>
    <source>
        <strain evidence="2">ATCC 27534 / DSM 20436 / JCM 1195 / Bd1</strain>
    </source>
</reference>
<evidence type="ECO:0000313" key="1">
    <source>
        <dbReference type="EMBL" id="ADB09317.1"/>
    </source>
</evidence>
<sequence>MNLRNVGTDTKEYYALDNAVEAGSGASDAAQIEYYAVPQYAIKDNLLDITDKTPGYKDFYTLGPWASVQFAGKVYDLPMDSGPMAFHRNKEVFDRAGVDADSIKTWDDYYEAAKKIHALGDSYYITSDSDDGGFYDSMVWLADIPSKPHPIVPR</sequence>
<dbReference type="KEGG" id="bde:BDP_0653"/>
<dbReference type="eggNOG" id="COG1653">
    <property type="taxonomic scope" value="Bacteria"/>
</dbReference>
<dbReference type="PANTHER" id="PTHR43649">
    <property type="entry name" value="ARABINOSE-BINDING PROTEIN-RELATED"/>
    <property type="match status" value="1"/>
</dbReference>